<name>A0A5J4W2A1_9EUKA</name>
<evidence type="ECO:0000313" key="2">
    <source>
        <dbReference type="Proteomes" id="UP000324800"/>
    </source>
</evidence>
<comment type="caution">
    <text evidence="1">The sequence shown here is derived from an EMBL/GenBank/DDBJ whole genome shotgun (WGS) entry which is preliminary data.</text>
</comment>
<gene>
    <name evidence="1" type="ORF">EZS28_015433</name>
</gene>
<dbReference type="OrthoDB" id="8187571at2759"/>
<dbReference type="Proteomes" id="UP000324800">
    <property type="component" value="Unassembled WGS sequence"/>
</dbReference>
<accession>A0A5J4W2A1</accession>
<dbReference type="EMBL" id="SNRW01003739">
    <property type="protein sequence ID" value="KAA6389041.1"/>
    <property type="molecule type" value="Genomic_DNA"/>
</dbReference>
<proteinExistence type="predicted"/>
<dbReference type="AlphaFoldDB" id="A0A5J4W2A1"/>
<evidence type="ECO:0008006" key="3">
    <source>
        <dbReference type="Google" id="ProtNLM"/>
    </source>
</evidence>
<organism evidence="1 2">
    <name type="scientific">Streblomastix strix</name>
    <dbReference type="NCBI Taxonomy" id="222440"/>
    <lineage>
        <taxon>Eukaryota</taxon>
        <taxon>Metamonada</taxon>
        <taxon>Preaxostyla</taxon>
        <taxon>Oxymonadida</taxon>
        <taxon>Streblomastigidae</taxon>
        <taxon>Streblomastix</taxon>
    </lineage>
</organism>
<evidence type="ECO:0000313" key="1">
    <source>
        <dbReference type="EMBL" id="KAA6389041.1"/>
    </source>
</evidence>
<protein>
    <recommendedName>
        <fullName evidence="3">DDE-1 domain-containing protein</fullName>
    </recommendedName>
</protein>
<sequence>MSYLELMSFQNGQNAVAKSIDQNRVEIKIKYIKIYVIEAEEAFDGVDPQSVSDTDQTGHTEFGNARNKKVIVPITTKVNTLRYKVTRTSKHVSAISCILLIINSPPPLILLPGKHQLVNPYLITLRREKDLLVTTTLKAYAIIEALDKWIEFSHFSFVYQRRAELSQPNIPAVLQLDNSSAHASEVIQAKLATHNVRVLSFQPHSTHIIQALDLVTFSSVKSELPPRKGRRLPSKQVDRVKQMYDAIDLHTSTTTNGQAFKKAGAEVVRERKEDIVKNNVIQIIGNQCDFMELDVEDDWSEYEKIQKDHGLKFCYINYDWINYYGFRHYSGKFE</sequence>
<reference evidence="1 2" key="1">
    <citation type="submission" date="2019-03" db="EMBL/GenBank/DDBJ databases">
        <title>Single cell metagenomics reveals metabolic interactions within the superorganism composed of flagellate Streblomastix strix and complex community of Bacteroidetes bacteria on its surface.</title>
        <authorList>
            <person name="Treitli S.C."/>
            <person name="Kolisko M."/>
            <person name="Husnik F."/>
            <person name="Keeling P."/>
            <person name="Hampl V."/>
        </authorList>
    </citation>
    <scope>NUCLEOTIDE SEQUENCE [LARGE SCALE GENOMIC DNA]</scope>
    <source>
        <strain evidence="1">ST1C</strain>
    </source>
</reference>